<organism evidence="1 2">
    <name type="scientific">Chitinophaga qingshengii</name>
    <dbReference type="NCBI Taxonomy" id="1569794"/>
    <lineage>
        <taxon>Bacteria</taxon>
        <taxon>Pseudomonadati</taxon>
        <taxon>Bacteroidota</taxon>
        <taxon>Chitinophagia</taxon>
        <taxon>Chitinophagales</taxon>
        <taxon>Chitinophagaceae</taxon>
        <taxon>Chitinophaga</taxon>
    </lineage>
</organism>
<accession>A0ABR7TKS0</accession>
<comment type="caution">
    <text evidence="1">The sequence shown here is derived from an EMBL/GenBank/DDBJ whole genome shotgun (WGS) entry which is preliminary data.</text>
</comment>
<keyword evidence="2" id="KW-1185">Reference proteome</keyword>
<evidence type="ECO:0000313" key="1">
    <source>
        <dbReference type="EMBL" id="MBC9930133.1"/>
    </source>
</evidence>
<dbReference type="Proteomes" id="UP000659124">
    <property type="component" value="Unassembled WGS sequence"/>
</dbReference>
<proteinExistence type="predicted"/>
<reference evidence="1 2" key="1">
    <citation type="submission" date="2020-09" db="EMBL/GenBank/DDBJ databases">
        <title>Genome sequences of type strains of Chitinophaga qingshengii and Chitinophaga varians.</title>
        <authorList>
            <person name="Kittiwongwattana C."/>
        </authorList>
    </citation>
    <scope>NUCLEOTIDE SEQUENCE [LARGE SCALE GENOMIC DNA]</scope>
    <source>
        <strain evidence="1 2">JCM 30026</strain>
    </source>
</reference>
<dbReference type="EMBL" id="JACVFC010000001">
    <property type="protein sequence ID" value="MBC9930133.1"/>
    <property type="molecule type" value="Genomic_DNA"/>
</dbReference>
<sequence>MYIPTFIINLKKRPDRKENVIKTFQNRDQFNIQIVEAKEDKIGAVGLWNSIQHILKATTDKDDFILICEDDHQFTDAYTEEILESSIQQAITLDADILVGGVSWCDAAVPVTDQLFWVNKFSATQFMIIFKKFFEVLRSASFHEYDCADYKISALSEKKFVIYPFISTQKGYSYSDATPKNNQEGWVEELFACSTASFDAILKVKNFYLQRTIPVILPEIEYEKTTIPTYVINLPERKERLAHIRRQFEGRKEFEVNIIEACKHEVGAVGLWLSIRKIITMAKEREEDVIVICEDDHEFTADYARDIFLENVIKSHYQNTDYISGGTGGVSHGVMIDDNRFWASNLLSTQFIIVYAKFFDAILAEPFDEKIVADRKLSEMTSNKMILHPFISVQRDFGYSDITAAHNEHKGLVQELFIAASQQLSMIRKIQDHWHNKDTWR</sequence>
<protein>
    <recommendedName>
        <fullName evidence="3">Glycosyltransferase</fullName>
    </recommendedName>
</protein>
<evidence type="ECO:0008006" key="3">
    <source>
        <dbReference type="Google" id="ProtNLM"/>
    </source>
</evidence>
<dbReference type="RefSeq" id="WP_188087218.1">
    <property type="nucleotide sequence ID" value="NZ_JACVFC010000001.1"/>
</dbReference>
<name>A0ABR7TKS0_9BACT</name>
<gene>
    <name evidence="1" type="ORF">ICL07_07075</name>
</gene>
<evidence type="ECO:0000313" key="2">
    <source>
        <dbReference type="Proteomes" id="UP000659124"/>
    </source>
</evidence>